<feature type="transmembrane region" description="Helical" evidence="1">
    <location>
        <begin position="201"/>
        <end position="223"/>
    </location>
</feature>
<keyword evidence="3" id="KW-1185">Reference proteome</keyword>
<evidence type="ECO:0000313" key="3">
    <source>
        <dbReference type="Proteomes" id="UP000053681"/>
    </source>
</evidence>
<comment type="caution">
    <text evidence="2">The sequence shown here is derived from an EMBL/GenBank/DDBJ whole genome shotgun (WGS) entry which is preliminary data.</text>
</comment>
<feature type="transmembrane region" description="Helical" evidence="1">
    <location>
        <begin position="139"/>
        <end position="157"/>
    </location>
</feature>
<keyword evidence="1" id="KW-1133">Transmembrane helix</keyword>
<dbReference type="AlphaFoldDB" id="A0A0V8JNY0"/>
<proteinExistence type="predicted"/>
<dbReference type="EMBL" id="LNQP01000016">
    <property type="protein sequence ID" value="KSU88767.1"/>
    <property type="molecule type" value="Genomic_DNA"/>
</dbReference>
<dbReference type="Proteomes" id="UP000053681">
    <property type="component" value="Unassembled WGS sequence"/>
</dbReference>
<name>A0A0V8JNY0_9BACI</name>
<organism evidence="2 3">
    <name type="scientific">Priestia veravalensis</name>
    <dbReference type="NCBI Taxonomy" id="1414648"/>
    <lineage>
        <taxon>Bacteria</taxon>
        <taxon>Bacillati</taxon>
        <taxon>Bacillota</taxon>
        <taxon>Bacilli</taxon>
        <taxon>Bacillales</taxon>
        <taxon>Bacillaceae</taxon>
        <taxon>Priestia</taxon>
    </lineage>
</organism>
<feature type="transmembrane region" description="Helical" evidence="1">
    <location>
        <begin position="47"/>
        <end position="66"/>
    </location>
</feature>
<evidence type="ECO:0000256" key="1">
    <source>
        <dbReference type="SAM" id="Phobius"/>
    </source>
</evidence>
<feature type="transmembrane region" description="Helical" evidence="1">
    <location>
        <begin position="164"/>
        <end position="181"/>
    </location>
</feature>
<feature type="transmembrane region" description="Helical" evidence="1">
    <location>
        <begin position="21"/>
        <end position="41"/>
    </location>
</feature>
<keyword evidence="1" id="KW-0812">Transmembrane</keyword>
<dbReference type="RefSeq" id="WP_025907799.1">
    <property type="nucleotide sequence ID" value="NZ_KQ758635.1"/>
</dbReference>
<reference evidence="2 3" key="1">
    <citation type="submission" date="2015-11" db="EMBL/GenBank/DDBJ databases">
        <title>Bacillus caseinolyticus sp nov.</title>
        <authorList>
            <person name="Dastager S.G."/>
            <person name="Mawlankar R."/>
        </authorList>
    </citation>
    <scope>NUCLEOTIDE SEQUENCE [LARGE SCALE GENOMIC DNA]</scope>
    <source>
        <strain evidence="2 3">SGD-V-76</strain>
    </source>
</reference>
<protein>
    <submittedName>
        <fullName evidence="2">Uncharacterized protein</fullName>
    </submittedName>
</protein>
<gene>
    <name evidence="2" type="ORF">AS180_06415</name>
</gene>
<sequence>MFKDTKAMLYYLFLDHRSSILIFWGIFIGSILAILTITTAADTSVMVVSPSLPILIFCGIAGFVMVKESLPFCIKMGMTRKSFLTSVFLFNILLAAGISIIQAFVNALFRLVIDITSTQVRIFSTIEATTMNSTWYNQLLFDCILCFFLLSAGLLLGSVFYRTGLIGGASVIAFLFGLFLFSTTRDWIVELFVTINDSFQVTPNLGTISVLAVLTVIPTWLLLRKASTISYNVR</sequence>
<accession>A0A0V8JNY0</accession>
<keyword evidence="1" id="KW-0472">Membrane</keyword>
<evidence type="ECO:0000313" key="2">
    <source>
        <dbReference type="EMBL" id="KSU88767.1"/>
    </source>
</evidence>
<feature type="transmembrane region" description="Helical" evidence="1">
    <location>
        <begin position="87"/>
        <end position="109"/>
    </location>
</feature>
<dbReference type="GeneID" id="93681029"/>